<keyword evidence="3" id="KW-1185">Reference proteome</keyword>
<comment type="caution">
    <text evidence="2">The sequence shown here is derived from an EMBL/GenBank/DDBJ whole genome shotgun (WGS) entry which is preliminary data.</text>
</comment>
<sequence>MTSREETVLPPIDTSIGDENEWPEFELTDAKVLRPGKMLYANLLEASEQTPVQVIGCLELKKGQEQLLTEYSSHHSLVLDPKNLNPRIILDNVTHYAYGQMEDRSVEMWAAGKSGWYKVSPAKRYLPHFNRIVQAVDAFYFLMDKHQHGRKQLNPTFKSLCEQVKALSSDSLEVAPTNQSRSITDVFMEHSSFLLRCMIEEDDDGDVAWTKTNIFLHLRRQFKVRKTTHYTCALLHEAITDSFHHKKQDEYKSLVDLHSPKKTDMNNLSEEPQASTPRHEPTAIAKSQANVVYQLIIELKDEGHLAKRRLHLDLLTERLSEKYSFNQENARKIIAARANAVLEMLDENDTPSFKWSRYVIHRELVDAASQNVILPPGLLTPLQLTDDSSDDEHLIRTQKSVLRPKGNSSVSGKIMGKRNRNANAYQQNTQSGIESDADAESEDEEEDEVMEDVETPSKVRGHELIRTPLASAKSQDRSFLGNPQSAAASLLKSVLSADVPKTTSALASKATNGRLSFGIGRPPSGETNGLVEPETWTCRIAGCSKTITSKGEERKKEISDHGGEHDWDFQMQVELVEAERRLQPNHPVSNMMQYLLNQHNQQMRAAFPEIYPQEAVVNGTADQPDTTSIDEEDIPEPEPNHDLSAELDLSVNGHTT</sequence>
<dbReference type="Proteomes" id="UP001147747">
    <property type="component" value="Unassembled WGS sequence"/>
</dbReference>
<proteinExistence type="predicted"/>
<evidence type="ECO:0000313" key="3">
    <source>
        <dbReference type="Proteomes" id="UP001147747"/>
    </source>
</evidence>
<evidence type="ECO:0008006" key="4">
    <source>
        <dbReference type="Google" id="ProtNLM"/>
    </source>
</evidence>
<dbReference type="AlphaFoldDB" id="A0A9W9W9Z7"/>
<evidence type="ECO:0000313" key="2">
    <source>
        <dbReference type="EMBL" id="KAJ5408865.1"/>
    </source>
</evidence>
<dbReference type="EMBL" id="JAPZBU010000004">
    <property type="protein sequence ID" value="KAJ5408865.1"/>
    <property type="molecule type" value="Genomic_DNA"/>
</dbReference>
<name>A0A9W9W9Z7_9EURO</name>
<feature type="region of interest" description="Disordered" evidence="1">
    <location>
        <begin position="620"/>
        <end position="656"/>
    </location>
</feature>
<reference evidence="2" key="2">
    <citation type="journal article" date="2023" name="IMA Fungus">
        <title>Comparative genomic study of the Penicillium genus elucidates a diverse pangenome and 15 lateral gene transfer events.</title>
        <authorList>
            <person name="Petersen C."/>
            <person name="Sorensen T."/>
            <person name="Nielsen M.R."/>
            <person name="Sondergaard T.E."/>
            <person name="Sorensen J.L."/>
            <person name="Fitzpatrick D.A."/>
            <person name="Frisvad J.C."/>
            <person name="Nielsen K.L."/>
        </authorList>
    </citation>
    <scope>NUCLEOTIDE SEQUENCE</scope>
    <source>
        <strain evidence="2">IBT 29677</strain>
    </source>
</reference>
<gene>
    <name evidence="2" type="ORF">N7509_002748</name>
</gene>
<feature type="compositionally biased region" description="Acidic residues" evidence="1">
    <location>
        <begin position="435"/>
        <end position="454"/>
    </location>
</feature>
<feature type="region of interest" description="Disordered" evidence="1">
    <location>
        <begin position="260"/>
        <end position="281"/>
    </location>
</feature>
<accession>A0A9W9W9Z7</accession>
<reference evidence="2" key="1">
    <citation type="submission" date="2022-12" db="EMBL/GenBank/DDBJ databases">
        <authorList>
            <person name="Petersen C."/>
        </authorList>
    </citation>
    <scope>NUCLEOTIDE SEQUENCE</scope>
    <source>
        <strain evidence="2">IBT 29677</strain>
    </source>
</reference>
<feature type="region of interest" description="Disordered" evidence="1">
    <location>
        <begin position="401"/>
        <end position="480"/>
    </location>
</feature>
<protein>
    <recommendedName>
        <fullName evidence="4">DNA (cytosine-5)-methyltransferase 1 replication foci domain-containing protein</fullName>
    </recommendedName>
</protein>
<feature type="compositionally biased region" description="Polar residues" evidence="1">
    <location>
        <begin position="421"/>
        <end position="433"/>
    </location>
</feature>
<feature type="compositionally biased region" description="Polar residues" evidence="1">
    <location>
        <begin position="265"/>
        <end position="276"/>
    </location>
</feature>
<feature type="compositionally biased region" description="Basic and acidic residues" evidence="1">
    <location>
        <begin position="455"/>
        <end position="465"/>
    </location>
</feature>
<dbReference type="GeneID" id="81366365"/>
<dbReference type="OrthoDB" id="5382953at2759"/>
<evidence type="ECO:0000256" key="1">
    <source>
        <dbReference type="SAM" id="MobiDB-lite"/>
    </source>
</evidence>
<dbReference type="RefSeq" id="XP_056493180.1">
    <property type="nucleotide sequence ID" value="XM_056627385.1"/>
</dbReference>
<organism evidence="2 3">
    <name type="scientific">Penicillium cosmopolitanum</name>
    <dbReference type="NCBI Taxonomy" id="1131564"/>
    <lineage>
        <taxon>Eukaryota</taxon>
        <taxon>Fungi</taxon>
        <taxon>Dikarya</taxon>
        <taxon>Ascomycota</taxon>
        <taxon>Pezizomycotina</taxon>
        <taxon>Eurotiomycetes</taxon>
        <taxon>Eurotiomycetidae</taxon>
        <taxon>Eurotiales</taxon>
        <taxon>Aspergillaceae</taxon>
        <taxon>Penicillium</taxon>
    </lineage>
</organism>